<protein>
    <recommendedName>
        <fullName evidence="8">Protein-serine/threonine kinase</fullName>
        <ecNumber evidence="8">2.7.11.-</ecNumber>
    </recommendedName>
</protein>
<sequence>MHKQLSDITSMVNNLQLNKAKMRLTVLLRSVSQALNRKIDSYSHYRPIALNLQQLLNFAKEGGQLESYTYLQKELLVRLANTMKEIECLPAVLQCTSSLKTVKSWFSESFSELLEFENAPPTEENFQRFTEAIKKIYYRHMHVVETVAEGIMDIVNYSKKQHLVIEKHLNYFLNRFYLMRISNRMLINQHIMRFAKLENDAKHTCDRIDPECDVAGVLEEAYCNAKFLCEQNYRMAPELKIIERNLDDEGQPIRIAYIPSHLFHITFELLKNALRAVVEHHGNKGTDSELPPVQVTIYKGKVDLSLKIHDEGGGIPRMSMDKLFAYHYTTAPKPVDRCPMAGLGYGLPLSRLYAWYFHGDMTVVSFEGFGTDACIYLKALAENANELLPLFNPAAKKFYENTSHSPWIRSPGHDIVDSGQNVRPYAKQRKTGFRNDNEIALIFNSS</sequence>
<keyword evidence="4 8" id="KW-0418">Kinase</keyword>
<dbReference type="InterPro" id="IPR036890">
    <property type="entry name" value="HATPase_C_sf"/>
</dbReference>
<evidence type="ECO:0000313" key="10">
    <source>
        <dbReference type="EMBL" id="KRY71940.1"/>
    </source>
</evidence>
<dbReference type="Pfam" id="PF10436">
    <property type="entry name" value="BCDHK_Adom3"/>
    <property type="match status" value="1"/>
</dbReference>
<dbReference type="Pfam" id="PF02518">
    <property type="entry name" value="HATPase_c"/>
    <property type="match status" value="1"/>
</dbReference>
<dbReference type="PANTHER" id="PTHR11947">
    <property type="entry name" value="PYRUVATE DEHYDROGENASE KINASE"/>
    <property type="match status" value="1"/>
</dbReference>
<dbReference type="SUPFAM" id="SSF55874">
    <property type="entry name" value="ATPase domain of HSP90 chaperone/DNA topoisomerase II/histidine kinase"/>
    <property type="match status" value="1"/>
</dbReference>
<dbReference type="GO" id="GO:0010906">
    <property type="term" value="P:regulation of glucose metabolic process"/>
    <property type="evidence" value="ECO:0007669"/>
    <property type="project" value="TreeGrafter"/>
</dbReference>
<proteinExistence type="inferred from homology"/>
<comment type="caution">
    <text evidence="10">The sequence shown here is derived from an EMBL/GenBank/DDBJ whole genome shotgun (WGS) entry which is preliminary data.</text>
</comment>
<dbReference type="Proteomes" id="UP000054632">
    <property type="component" value="Unassembled WGS sequence"/>
</dbReference>
<keyword evidence="2 8" id="KW-0808">Transferase</keyword>
<dbReference type="InterPro" id="IPR036784">
    <property type="entry name" value="AK/P_DHK_N_sf"/>
</dbReference>
<dbReference type="GO" id="GO:0005759">
    <property type="term" value="C:mitochondrial matrix"/>
    <property type="evidence" value="ECO:0007669"/>
    <property type="project" value="UniProtKB-SubCell"/>
</dbReference>
<evidence type="ECO:0000256" key="7">
    <source>
        <dbReference type="ARBA" id="ARBA00048201"/>
    </source>
</evidence>
<evidence type="ECO:0000256" key="1">
    <source>
        <dbReference type="ARBA" id="ARBA00006155"/>
    </source>
</evidence>
<evidence type="ECO:0000259" key="9">
    <source>
        <dbReference type="PROSITE" id="PS50109"/>
    </source>
</evidence>
<dbReference type="AlphaFoldDB" id="A0A0V1EDQ5"/>
<dbReference type="PANTHER" id="PTHR11947:SF3">
    <property type="entry name" value="[PYRUVATE DEHYDROGENASE (ACETYL-TRANSFERRING)] KINASE, MITOCHONDRIAL"/>
    <property type="match status" value="1"/>
</dbReference>
<dbReference type="Gene3D" id="1.20.140.20">
    <property type="entry name" value="Alpha-ketoacid/pyruvate dehydrogenase kinase, N-terminal domain"/>
    <property type="match status" value="1"/>
</dbReference>
<keyword evidence="5 8" id="KW-0067">ATP-binding</keyword>
<keyword evidence="10" id="KW-0670">Pyruvate</keyword>
<gene>
    <name evidence="10" type="primary">Pdk</name>
    <name evidence="10" type="ORF">T4A_12774</name>
</gene>
<dbReference type="CDD" id="cd16929">
    <property type="entry name" value="HATPase_PDK-like"/>
    <property type="match status" value="1"/>
</dbReference>
<evidence type="ECO:0000256" key="8">
    <source>
        <dbReference type="RuleBase" id="RU366032"/>
    </source>
</evidence>
<evidence type="ECO:0000256" key="6">
    <source>
        <dbReference type="ARBA" id="ARBA00023128"/>
    </source>
</evidence>
<dbReference type="Gene3D" id="3.30.565.10">
    <property type="entry name" value="Histidine kinase-like ATPase, C-terminal domain"/>
    <property type="match status" value="1"/>
</dbReference>
<evidence type="ECO:0000256" key="2">
    <source>
        <dbReference type="ARBA" id="ARBA00022679"/>
    </source>
</evidence>
<evidence type="ECO:0000256" key="5">
    <source>
        <dbReference type="ARBA" id="ARBA00022840"/>
    </source>
</evidence>
<organism evidence="10 11">
    <name type="scientific">Trichinella pseudospiralis</name>
    <name type="common">Parasitic roundworm</name>
    <dbReference type="NCBI Taxonomy" id="6337"/>
    <lineage>
        <taxon>Eukaryota</taxon>
        <taxon>Metazoa</taxon>
        <taxon>Ecdysozoa</taxon>
        <taxon>Nematoda</taxon>
        <taxon>Enoplea</taxon>
        <taxon>Dorylaimia</taxon>
        <taxon>Trichinellida</taxon>
        <taxon>Trichinellidae</taxon>
        <taxon>Trichinella</taxon>
    </lineage>
</organism>
<dbReference type="SMART" id="SM00387">
    <property type="entry name" value="HATPase_c"/>
    <property type="match status" value="1"/>
</dbReference>
<comment type="subcellular location">
    <subcellularLocation>
        <location evidence="8">Mitochondrion matrix</location>
    </subcellularLocation>
</comment>
<dbReference type="GO" id="GO:0005524">
    <property type="term" value="F:ATP binding"/>
    <property type="evidence" value="ECO:0007669"/>
    <property type="project" value="UniProtKB-UniRule"/>
</dbReference>
<comment type="similarity">
    <text evidence="1 8">Belongs to the PDK/BCKDK protein kinase family.</text>
</comment>
<dbReference type="InterPro" id="IPR005467">
    <property type="entry name" value="His_kinase_dom"/>
</dbReference>
<dbReference type="EMBL" id="JYDR01000051">
    <property type="protein sequence ID" value="KRY71940.1"/>
    <property type="molecule type" value="Genomic_DNA"/>
</dbReference>
<keyword evidence="6 8" id="KW-0496">Mitochondrion</keyword>
<dbReference type="PROSITE" id="PS50109">
    <property type="entry name" value="HIS_KIN"/>
    <property type="match status" value="1"/>
</dbReference>
<dbReference type="SUPFAM" id="SSF69012">
    <property type="entry name" value="alpha-ketoacid dehydrogenase kinase, N-terminal domain"/>
    <property type="match status" value="1"/>
</dbReference>
<dbReference type="InterPro" id="IPR003594">
    <property type="entry name" value="HATPase_dom"/>
</dbReference>
<keyword evidence="3 8" id="KW-0547">Nucleotide-binding</keyword>
<accession>A0A0V1EDQ5</accession>
<evidence type="ECO:0000313" key="11">
    <source>
        <dbReference type="Proteomes" id="UP000054632"/>
    </source>
</evidence>
<reference evidence="10 11" key="1">
    <citation type="submission" date="2015-01" db="EMBL/GenBank/DDBJ databases">
        <title>Evolution of Trichinella species and genotypes.</title>
        <authorList>
            <person name="Korhonen P.K."/>
            <person name="Edoardo P."/>
            <person name="Giuseppe L.R."/>
            <person name="Gasser R.B."/>
        </authorList>
    </citation>
    <scope>NUCLEOTIDE SEQUENCE [LARGE SCALE GENOMIC DNA]</scope>
    <source>
        <strain evidence="10">ISS13</strain>
    </source>
</reference>
<comment type="catalytic activity">
    <reaction evidence="7">
        <text>L-seryl-[pyruvate dehydrogenase E1 alpha subunit] + ATP = O-phospho-L-seryl-[pyruvate dehydrogenase E1 alpha subunit] + ADP + H(+)</text>
        <dbReference type="Rhea" id="RHEA:23052"/>
        <dbReference type="Rhea" id="RHEA-COMP:13689"/>
        <dbReference type="Rhea" id="RHEA-COMP:13690"/>
        <dbReference type="ChEBI" id="CHEBI:15378"/>
        <dbReference type="ChEBI" id="CHEBI:29999"/>
        <dbReference type="ChEBI" id="CHEBI:30616"/>
        <dbReference type="ChEBI" id="CHEBI:83421"/>
        <dbReference type="ChEBI" id="CHEBI:456216"/>
        <dbReference type="EC" id="2.7.11.2"/>
    </reaction>
</comment>
<evidence type="ECO:0000256" key="4">
    <source>
        <dbReference type="ARBA" id="ARBA00022777"/>
    </source>
</evidence>
<dbReference type="InterPro" id="IPR039028">
    <property type="entry name" value="BCKD/PDK"/>
</dbReference>
<feature type="domain" description="Histidine kinase" evidence="9">
    <location>
        <begin position="259"/>
        <end position="381"/>
    </location>
</feature>
<dbReference type="InterPro" id="IPR018955">
    <property type="entry name" value="BCDHK/PDK_N"/>
</dbReference>
<evidence type="ECO:0000256" key="3">
    <source>
        <dbReference type="ARBA" id="ARBA00022741"/>
    </source>
</evidence>
<name>A0A0V1EDQ5_TRIPS</name>
<dbReference type="GO" id="GO:0004740">
    <property type="term" value="F:pyruvate dehydrogenase (acetyl-transferring) kinase activity"/>
    <property type="evidence" value="ECO:0007669"/>
    <property type="project" value="UniProtKB-EC"/>
</dbReference>
<dbReference type="EC" id="2.7.11.-" evidence="8"/>